<dbReference type="Proteomes" id="UP000507954">
    <property type="component" value="Unassembled WGS sequence"/>
</dbReference>
<dbReference type="GeneID" id="61609172"/>
<evidence type="ECO:0000313" key="1">
    <source>
        <dbReference type="EMBL" id="VTZ63989.1"/>
    </source>
</evidence>
<reference evidence="1" key="1">
    <citation type="submission" date="2019-06" db="EMBL/GenBank/DDBJ databases">
        <authorList>
            <person name="Le Quere A."/>
            <person name="Colella S."/>
        </authorList>
    </citation>
    <scope>NUCLEOTIDE SEQUENCE</scope>
    <source>
        <strain evidence="1">EmedicaeMD41</strain>
    </source>
</reference>
<protein>
    <submittedName>
        <fullName evidence="1">Uncharacterized protein</fullName>
    </submittedName>
</protein>
<sequence length="88" mass="9881">MQLNVFCSEKQPGRLFLGMEVNGPVGVVREVALRVAVETERTFWADAPIIHQKDSQISEIVTEVPTEQLRAFLTKTKRLAFGVAKKQP</sequence>
<name>A0A508X2M1_9HYPH</name>
<dbReference type="RefSeq" id="WP_101795580.1">
    <property type="nucleotide sequence ID" value="NZ_CABFNB010000121.1"/>
</dbReference>
<dbReference type="AlphaFoldDB" id="A0A508X2M1"/>
<organism evidence="1">
    <name type="scientific">Sinorhizobium medicae</name>
    <dbReference type="NCBI Taxonomy" id="110321"/>
    <lineage>
        <taxon>Bacteria</taxon>
        <taxon>Pseudomonadati</taxon>
        <taxon>Pseudomonadota</taxon>
        <taxon>Alphaproteobacteria</taxon>
        <taxon>Hyphomicrobiales</taxon>
        <taxon>Rhizobiaceae</taxon>
        <taxon>Sinorhizobium/Ensifer group</taxon>
        <taxon>Sinorhizobium</taxon>
    </lineage>
</organism>
<proteinExistence type="predicted"/>
<gene>
    <name evidence="1" type="ORF">EMEDMD4_530196</name>
</gene>
<dbReference type="EMBL" id="CABFNB010000121">
    <property type="protein sequence ID" value="VTZ63989.1"/>
    <property type="molecule type" value="Genomic_DNA"/>
</dbReference>
<accession>A0A508X2M1</accession>